<dbReference type="InterPro" id="IPR036249">
    <property type="entry name" value="Thioredoxin-like_sf"/>
</dbReference>
<dbReference type="PROSITE" id="PS51352">
    <property type="entry name" value="THIOREDOXIN_2"/>
    <property type="match status" value="1"/>
</dbReference>
<feature type="domain" description="Thioredoxin" evidence="2">
    <location>
        <begin position="38"/>
        <end position="194"/>
    </location>
</feature>
<dbReference type="CDD" id="cd02969">
    <property type="entry name" value="PRX_like1"/>
    <property type="match status" value="1"/>
</dbReference>
<feature type="chain" id="PRO_5022150511" evidence="1">
    <location>
        <begin position="26"/>
        <end position="217"/>
    </location>
</feature>
<dbReference type="PANTHER" id="PTHR43640:SF1">
    <property type="entry name" value="THIOREDOXIN-DEPENDENT PEROXIREDOXIN"/>
    <property type="match status" value="1"/>
</dbReference>
<evidence type="ECO:0000313" key="3">
    <source>
        <dbReference type="EMBL" id="TMQ53120.1"/>
    </source>
</evidence>
<dbReference type="GO" id="GO:0016209">
    <property type="term" value="F:antioxidant activity"/>
    <property type="evidence" value="ECO:0007669"/>
    <property type="project" value="InterPro"/>
</dbReference>
<dbReference type="Gene3D" id="3.40.30.10">
    <property type="entry name" value="Glutaredoxin"/>
    <property type="match status" value="1"/>
</dbReference>
<organism evidence="3 4">
    <name type="scientific">Eiseniibacteriota bacterium</name>
    <dbReference type="NCBI Taxonomy" id="2212470"/>
    <lineage>
        <taxon>Bacteria</taxon>
        <taxon>Candidatus Eiseniibacteriota</taxon>
    </lineage>
</organism>
<dbReference type="AlphaFoldDB" id="A0A538SP29"/>
<keyword evidence="1" id="KW-0732">Signal</keyword>
<proteinExistence type="predicted"/>
<dbReference type="InterPro" id="IPR000866">
    <property type="entry name" value="AhpC/TSA"/>
</dbReference>
<dbReference type="GO" id="GO:0016491">
    <property type="term" value="F:oxidoreductase activity"/>
    <property type="evidence" value="ECO:0007669"/>
    <property type="project" value="InterPro"/>
</dbReference>
<evidence type="ECO:0000313" key="4">
    <source>
        <dbReference type="Proteomes" id="UP000317716"/>
    </source>
</evidence>
<dbReference type="InterPro" id="IPR013766">
    <property type="entry name" value="Thioredoxin_domain"/>
</dbReference>
<dbReference type="InterPro" id="IPR047262">
    <property type="entry name" value="PRX-like1"/>
</dbReference>
<feature type="signal peptide" evidence="1">
    <location>
        <begin position="1"/>
        <end position="25"/>
    </location>
</feature>
<comment type="caution">
    <text evidence="3">The sequence shown here is derived from an EMBL/GenBank/DDBJ whole genome shotgun (WGS) entry which is preliminary data.</text>
</comment>
<name>A0A538SP29_UNCEI</name>
<dbReference type="Proteomes" id="UP000317716">
    <property type="component" value="Unassembled WGS sequence"/>
</dbReference>
<accession>A0A538SP29</accession>
<reference evidence="3 4" key="1">
    <citation type="journal article" date="2019" name="Nat. Microbiol.">
        <title>Mediterranean grassland soil C-N compound turnover is dependent on rainfall and depth, and is mediated by genomically divergent microorganisms.</title>
        <authorList>
            <person name="Diamond S."/>
            <person name="Andeer P.F."/>
            <person name="Li Z."/>
            <person name="Crits-Christoph A."/>
            <person name="Burstein D."/>
            <person name="Anantharaman K."/>
            <person name="Lane K.R."/>
            <person name="Thomas B.C."/>
            <person name="Pan C."/>
            <person name="Northen T.R."/>
            <person name="Banfield J.F."/>
        </authorList>
    </citation>
    <scope>NUCLEOTIDE SEQUENCE [LARGE SCALE GENOMIC DNA]</scope>
    <source>
        <strain evidence="3">WS_2</strain>
    </source>
</reference>
<protein>
    <submittedName>
        <fullName evidence="3">Thioredoxin family protein</fullName>
    </submittedName>
</protein>
<gene>
    <name evidence="3" type="ORF">E6K72_08600</name>
</gene>
<dbReference type="SUPFAM" id="SSF52833">
    <property type="entry name" value="Thioredoxin-like"/>
    <property type="match status" value="1"/>
</dbReference>
<evidence type="ECO:0000256" key="1">
    <source>
        <dbReference type="SAM" id="SignalP"/>
    </source>
</evidence>
<dbReference type="EMBL" id="VBOS01000304">
    <property type="protein sequence ID" value="TMQ53120.1"/>
    <property type="molecule type" value="Genomic_DNA"/>
</dbReference>
<dbReference type="Pfam" id="PF00578">
    <property type="entry name" value="AhpC-TSA"/>
    <property type="match status" value="1"/>
</dbReference>
<dbReference type="PANTHER" id="PTHR43640">
    <property type="entry name" value="OS07G0260300 PROTEIN"/>
    <property type="match status" value="1"/>
</dbReference>
<evidence type="ECO:0000259" key="2">
    <source>
        <dbReference type="PROSITE" id="PS51352"/>
    </source>
</evidence>
<sequence>MKTAKMKVLAATGALVATASIAALAASQSEPGEAPGALALGKTAPLAETKMKNVDGKEISITQAKGAKGTLIVFTCNHCPWAKAWHARIVSLGNKSVKRGIGVIAINSNDPAAYPEDDFATMQSNAKKSKMGFPYAVDGTSDVARAFGATRTPEAFLFDAKGLLVYHGAIDDNAHQPDQVKVHYLEEAVNALLDGKEITLAETKALGCGIKLRTSKT</sequence>